<feature type="compositionally biased region" description="Low complexity" evidence="1">
    <location>
        <begin position="400"/>
        <end position="428"/>
    </location>
</feature>
<sequence length="1510" mass="165208">MAANMQHMAGGGPMIPQQMRKPPPANQLQQIVYQNIQQNTAPMNGMSWQSSFPVNERMGKALDLITNIALSMGGFDYSRATEFGCQYEREAFHKSITKEAYEQAMASKILDFFKRRQANEPNLQNSINANAQAQAHAHAQAQQAAQAQAQAMMFQAQLGRNGQTPQQGFQQMQHPMQTPQMSQQQPQQPQQPLFQQQQQPQMPMGGMPNQAGRGMGPNQAMGMPGGPRGPMLSVEMARLNPADRTKVNELATKLMNQATEQQRNSTRLHLQSRLSAQQLAEFQTQAKDPLLWWYQHQAFQALKQSSLNNRFQQGNAANQNNPQAAMMQQQLSQQSLQQQRQGMLSDQQSSAAHDFSQFNPSMESIKDQQLNGLRAQQAGQVVVPQSNSAGRGAVASHPGNQNMSNQQMQNQASLNSQQQQQQQQQQAKLNQAAQQSQALQAQAQMKLQNQQQMAASMPTSQSPGMNTLNTPVSRASGMNPMGPQTMGPQSISSAGIQFGDQRFHQGIQRPNNPAFNAMLANMTPEQRQAINGLAPDKLQDIVRRWQTQRQEMASMNGNPMMQAQMANRPQNQFGPMGPNMAAPGPQAMPQPNAAGPGNQQQPMTQARMPATNPQVAYVMDSMDLPPNVLNQIQGLPVEVKKWRDLKAWIASNGGNLQPNMRSQLAAIQQRQFQIAMSRRNGNVPQQPGQGVNMNPTVPMQMTPNQQPGMQRPMPNIPPQLLQVSAQEMMHVRSQKPGLVSVPDEQLRQMILQMKRTSWQQQQHQLRNQQAQAQAQVQAQTQANQQQPAPNHMTMPQGPIQIQQSQPILTAHQTQPQPVPNAMSQTAPMQTNNQKQQQQQQQQPPPPPQNATPNLNRNNQPPPAKNLKRPNPDDAADTASTKAPTPVSRPAAAAPQTAQQQMQRMASMTSQFAPQHDANMNARFGPLMKNHATATPPTTTSTPATGAAAGAAPPAVPTAVNETLLRLKMIGVEEQKQFNQETMADIQMSPEEYAETAGKLKRIVSDMSKVGRGLSKWYAITQDDARARMFFRTRLRIIKQHVDGETMKVMKDVFSIRSSDLDQARAMLESMAKDLAASVIGRQMMKPGAQGQGQQPGLAQVKQLSLQQQNQQQQQLALQAQQQAQQKAQPPHPAPLNAANLEKNAQALNKISQQKQAGKAGQGPPPAPTTTQPPFPFGATSPHGNPSYMSKPKDLNLQLPPARKKQKTTGGQLSGPPSQGATPSPQIAKNASPNVARAPAPKPVFSCTEPNCDMSYVGFPTEQALQQHVQQEHIKPKEDPVRYLKENLALALGLEADGSPKKEQKPADGSQAMSASASKQGQAPGNIALTPMSQDGTAMKRSASALSKGLDAKAGAKPDAAAKPGDGKQAKDTAKPDPWANGTIDTHVLLQNLGFEDGLPTVANEGKKFLKMFTPKSTPDSLKDGLSSEPNSDISENAALDIEMYWQSLDRDYLAEFHDLNMDGKLSDDALAALQPALQIRRPPPLAGLDLNPTDFSKPFEMDTSLFHLGW</sequence>
<organism evidence="2 3">
    <name type="scientific">Hypocrea jecorina (strain ATCC 56765 / BCRC 32924 / NRRL 11460 / Rut C-30)</name>
    <name type="common">Trichoderma reesei</name>
    <dbReference type="NCBI Taxonomy" id="1344414"/>
    <lineage>
        <taxon>Eukaryota</taxon>
        <taxon>Fungi</taxon>
        <taxon>Dikarya</taxon>
        <taxon>Ascomycota</taxon>
        <taxon>Pezizomycotina</taxon>
        <taxon>Sordariomycetes</taxon>
        <taxon>Hypocreomycetidae</taxon>
        <taxon>Hypocreales</taxon>
        <taxon>Hypocreaceae</taxon>
        <taxon>Trichoderma</taxon>
    </lineage>
</organism>
<dbReference type="EMBL" id="KI911148">
    <property type="protein sequence ID" value="ETS01427.1"/>
    <property type="molecule type" value="Genomic_DNA"/>
</dbReference>
<feature type="region of interest" description="Disordered" evidence="1">
    <location>
        <begin position="581"/>
        <end position="605"/>
    </location>
</feature>
<feature type="region of interest" description="Disordered" evidence="1">
    <location>
        <begin position="810"/>
        <end position="910"/>
    </location>
</feature>
<feature type="compositionally biased region" description="Polar residues" evidence="1">
    <location>
        <begin position="1310"/>
        <end position="1322"/>
    </location>
</feature>
<dbReference type="KEGG" id="trr:M419DRAFT_8987"/>
<dbReference type="OrthoDB" id="3918840at2759"/>
<feature type="compositionally biased region" description="Polar residues" evidence="1">
    <location>
        <begin position="810"/>
        <end position="834"/>
    </location>
</feature>
<feature type="compositionally biased region" description="Low complexity" evidence="1">
    <location>
        <begin position="761"/>
        <end position="788"/>
    </location>
</feature>
<feature type="compositionally biased region" description="Low complexity" evidence="1">
    <location>
        <begin position="313"/>
        <end position="339"/>
    </location>
</feature>
<dbReference type="Proteomes" id="UP000024376">
    <property type="component" value="Unassembled WGS sequence"/>
</dbReference>
<feature type="compositionally biased region" description="Polar residues" evidence="1">
    <location>
        <begin position="1207"/>
        <end position="1232"/>
    </location>
</feature>
<name>A0A024SB93_HYPJR</name>
<evidence type="ECO:0008006" key="4">
    <source>
        <dbReference type="Google" id="ProtNLM"/>
    </source>
</evidence>
<feature type="region of interest" description="Disordered" evidence="1">
    <location>
        <begin position="761"/>
        <end position="797"/>
    </location>
</feature>
<dbReference type="CDD" id="cd12191">
    <property type="entry name" value="gal11_coact"/>
    <property type="match status" value="1"/>
</dbReference>
<dbReference type="HOGENOM" id="CLU_003853_0_0_1"/>
<dbReference type="InterPro" id="IPR033789">
    <property type="entry name" value="Gal11_coact"/>
</dbReference>
<gene>
    <name evidence="2" type="ORF">M419DRAFT_8987</name>
</gene>
<feature type="region of interest" description="Disordered" evidence="1">
    <location>
        <begin position="1116"/>
        <end position="1136"/>
    </location>
</feature>
<feature type="compositionally biased region" description="Basic and acidic residues" evidence="1">
    <location>
        <begin position="1364"/>
        <end position="1374"/>
    </location>
</feature>
<feature type="region of interest" description="Disordered" evidence="1">
    <location>
        <begin position="1151"/>
        <end position="1236"/>
    </location>
</feature>
<feature type="region of interest" description="Disordered" evidence="1">
    <location>
        <begin position="927"/>
        <end position="953"/>
    </location>
</feature>
<evidence type="ECO:0000313" key="2">
    <source>
        <dbReference type="EMBL" id="ETS01427.1"/>
    </source>
</evidence>
<feature type="region of interest" description="Disordered" evidence="1">
    <location>
        <begin position="160"/>
        <end position="219"/>
    </location>
</feature>
<evidence type="ECO:0000313" key="3">
    <source>
        <dbReference type="Proteomes" id="UP000024376"/>
    </source>
</evidence>
<feature type="compositionally biased region" description="Low complexity" evidence="1">
    <location>
        <begin position="160"/>
        <end position="210"/>
    </location>
</feature>
<feature type="compositionally biased region" description="Polar residues" evidence="1">
    <location>
        <begin position="340"/>
        <end position="351"/>
    </location>
</feature>
<evidence type="ECO:0000256" key="1">
    <source>
        <dbReference type="SAM" id="MobiDB-lite"/>
    </source>
</evidence>
<proteinExistence type="predicted"/>
<feature type="compositionally biased region" description="Polar residues" evidence="1">
    <location>
        <begin position="380"/>
        <end position="389"/>
    </location>
</feature>
<feature type="region of interest" description="Disordered" evidence="1">
    <location>
        <begin position="380"/>
        <end position="428"/>
    </location>
</feature>
<protein>
    <recommendedName>
        <fullName evidence="4">Mediator complex subunit 15 KIX domain-containing protein</fullName>
    </recommendedName>
</protein>
<accession>A0A024SB93</accession>
<feature type="region of interest" description="Disordered" evidence="1">
    <location>
        <begin position="1293"/>
        <end position="1379"/>
    </location>
</feature>
<feature type="compositionally biased region" description="Pro residues" evidence="1">
    <location>
        <begin position="1162"/>
        <end position="1175"/>
    </location>
</feature>
<feature type="compositionally biased region" description="Low complexity" evidence="1">
    <location>
        <begin position="931"/>
        <end position="953"/>
    </location>
</feature>
<feature type="compositionally biased region" description="Low complexity" evidence="1">
    <location>
        <begin position="887"/>
        <end position="910"/>
    </location>
</feature>
<feature type="compositionally biased region" description="Low complexity" evidence="1">
    <location>
        <begin position="581"/>
        <end position="598"/>
    </location>
</feature>
<feature type="region of interest" description="Disordered" evidence="1">
    <location>
        <begin position="313"/>
        <end position="351"/>
    </location>
</feature>
<reference evidence="3" key="1">
    <citation type="journal article" date="2013" name="Ind. Biotechnol.">
        <title>Comparative genomics analysis of Trichoderma reesei strains.</title>
        <authorList>
            <person name="Koike H."/>
            <person name="Aerts A."/>
            <person name="LaButti K."/>
            <person name="Grigoriev I.V."/>
            <person name="Baker S.E."/>
        </authorList>
    </citation>
    <scope>NUCLEOTIDE SEQUENCE [LARGE SCALE GENOMIC DNA]</scope>
    <source>
        <strain evidence="3">ATCC 56765 / BCRC 32924 / NRRL 11460 / Rut C-30</strain>
    </source>
</reference>